<feature type="binding site" evidence="14">
    <location>
        <position position="54"/>
    </location>
    <ligand>
        <name>Fe cation</name>
        <dbReference type="ChEBI" id="CHEBI:24875"/>
    </ligand>
</feature>
<evidence type="ECO:0000313" key="16">
    <source>
        <dbReference type="Proteomes" id="UP000278542"/>
    </source>
</evidence>
<evidence type="ECO:0000256" key="13">
    <source>
        <dbReference type="ARBA" id="ARBA00031777"/>
    </source>
</evidence>
<gene>
    <name evidence="14" type="primary">luxS</name>
    <name evidence="15" type="ORF">DES39_0436</name>
</gene>
<reference evidence="15 16" key="1">
    <citation type="submission" date="2018-10" db="EMBL/GenBank/DDBJ databases">
        <title>Genomic Encyclopedia of Type Strains, Phase IV (KMG-IV): sequencing the most valuable type-strain genomes for metagenomic binning, comparative biology and taxonomic classification.</title>
        <authorList>
            <person name="Goeker M."/>
        </authorList>
    </citation>
    <scope>NUCLEOTIDE SEQUENCE [LARGE SCALE GENOMIC DNA]</scope>
    <source>
        <strain evidence="15 16">DSM 22228</strain>
    </source>
</reference>
<comment type="catalytic activity">
    <reaction evidence="1 14">
        <text>S-(5-deoxy-D-ribos-5-yl)-L-homocysteine = (S)-4,5-dihydroxypentane-2,3-dione + L-homocysteine</text>
        <dbReference type="Rhea" id="RHEA:17753"/>
        <dbReference type="ChEBI" id="CHEBI:29484"/>
        <dbReference type="ChEBI" id="CHEBI:58195"/>
        <dbReference type="ChEBI" id="CHEBI:58199"/>
        <dbReference type="EC" id="4.4.1.21"/>
    </reaction>
</comment>
<keyword evidence="6 14" id="KW-0673">Quorum sensing</keyword>
<evidence type="ECO:0000256" key="9">
    <source>
        <dbReference type="ARBA" id="ARBA00023004"/>
    </source>
</evidence>
<dbReference type="GO" id="GO:0043768">
    <property type="term" value="F:S-ribosylhomocysteine lyase activity"/>
    <property type="evidence" value="ECO:0007669"/>
    <property type="project" value="UniProtKB-UniRule"/>
</dbReference>
<evidence type="ECO:0000256" key="12">
    <source>
        <dbReference type="ARBA" id="ARBA00030600"/>
    </source>
</evidence>
<dbReference type="InterPro" id="IPR037005">
    <property type="entry name" value="LuxS_sf"/>
</dbReference>
<dbReference type="InterPro" id="IPR011249">
    <property type="entry name" value="Metalloenz_LuxS/M16"/>
</dbReference>
<dbReference type="Proteomes" id="UP000278542">
    <property type="component" value="Unassembled WGS sequence"/>
</dbReference>
<dbReference type="PANTHER" id="PTHR35799:SF1">
    <property type="entry name" value="S-RIBOSYLHOMOCYSTEINE LYASE"/>
    <property type="match status" value="1"/>
</dbReference>
<evidence type="ECO:0000256" key="2">
    <source>
        <dbReference type="ARBA" id="ARBA00007311"/>
    </source>
</evidence>
<evidence type="ECO:0000313" key="15">
    <source>
        <dbReference type="EMBL" id="RKS87217.1"/>
    </source>
</evidence>
<evidence type="ECO:0000256" key="4">
    <source>
        <dbReference type="ARBA" id="ARBA00012240"/>
    </source>
</evidence>
<name>A0A495RI79_9GAMM</name>
<keyword evidence="9 14" id="KW-0408">Iron</keyword>
<evidence type="ECO:0000256" key="10">
    <source>
        <dbReference type="ARBA" id="ARBA00023239"/>
    </source>
</evidence>
<evidence type="ECO:0000256" key="6">
    <source>
        <dbReference type="ARBA" id="ARBA00022654"/>
    </source>
</evidence>
<comment type="function">
    <text evidence="11 14">Involved in the synthesis of autoinducer 2 (AI-2) which is secreted by bacteria and is used to communicate both the cell density and the metabolic potential of the environment. The regulation of gene expression in response to changes in cell density is called quorum sensing. Catalyzes the transformation of S-ribosylhomocysteine (RHC) to homocysteine (HC) and 4,5-dihydroxy-2,3-pentadione (DPD).</text>
</comment>
<keyword evidence="7 14" id="KW-0479">Metal-binding</keyword>
<dbReference type="EMBL" id="RBWY01000001">
    <property type="protein sequence ID" value="RKS87217.1"/>
    <property type="molecule type" value="Genomic_DNA"/>
</dbReference>
<dbReference type="OrthoDB" id="9788129at2"/>
<evidence type="ECO:0000256" key="3">
    <source>
        <dbReference type="ARBA" id="ARBA00011738"/>
    </source>
</evidence>
<feature type="binding site" evidence="14">
    <location>
        <position position="58"/>
    </location>
    <ligand>
        <name>Fe cation</name>
        <dbReference type="ChEBI" id="CHEBI:24875"/>
    </ligand>
</feature>
<comment type="cofactor">
    <cofactor evidence="14">
        <name>Fe cation</name>
        <dbReference type="ChEBI" id="CHEBI:24875"/>
    </cofactor>
    <text evidence="14">Binds 1 Fe cation per subunit.</text>
</comment>
<keyword evidence="8 14" id="KW-0071">Autoinducer synthesis</keyword>
<dbReference type="SUPFAM" id="SSF63411">
    <property type="entry name" value="LuxS/MPP-like metallohydrolase"/>
    <property type="match status" value="1"/>
</dbReference>
<evidence type="ECO:0000256" key="11">
    <source>
        <dbReference type="ARBA" id="ARBA00024654"/>
    </source>
</evidence>
<accession>A0A495RI79</accession>
<dbReference type="Gene3D" id="3.30.1360.80">
    <property type="entry name" value="S-ribosylhomocysteinase (LuxS)"/>
    <property type="match status" value="1"/>
</dbReference>
<proteinExistence type="inferred from homology"/>
<keyword evidence="16" id="KW-1185">Reference proteome</keyword>
<comment type="caution">
    <text evidence="15">The sequence shown here is derived from an EMBL/GenBank/DDBJ whole genome shotgun (WGS) entry which is preliminary data.</text>
</comment>
<dbReference type="HAMAP" id="MF_00091">
    <property type="entry name" value="LuxS"/>
    <property type="match status" value="1"/>
</dbReference>
<dbReference type="Pfam" id="PF02664">
    <property type="entry name" value="LuxS"/>
    <property type="match status" value="1"/>
</dbReference>
<evidence type="ECO:0000256" key="8">
    <source>
        <dbReference type="ARBA" id="ARBA00022929"/>
    </source>
</evidence>
<evidence type="ECO:0000256" key="14">
    <source>
        <dbReference type="HAMAP-Rule" id="MF_00091"/>
    </source>
</evidence>
<feature type="binding site" evidence="14">
    <location>
        <position position="128"/>
    </location>
    <ligand>
        <name>Fe cation</name>
        <dbReference type="ChEBI" id="CHEBI:24875"/>
    </ligand>
</feature>
<dbReference type="PANTHER" id="PTHR35799">
    <property type="entry name" value="S-RIBOSYLHOMOCYSTEINE LYASE"/>
    <property type="match status" value="1"/>
</dbReference>
<comment type="similarity">
    <text evidence="2 14">Belongs to the LuxS family.</text>
</comment>
<dbReference type="AlphaFoldDB" id="A0A495RI79"/>
<dbReference type="GO" id="GO:0005506">
    <property type="term" value="F:iron ion binding"/>
    <property type="evidence" value="ECO:0007669"/>
    <property type="project" value="InterPro"/>
</dbReference>
<dbReference type="PRINTS" id="PR01487">
    <property type="entry name" value="LUXSPROTEIN"/>
</dbReference>
<evidence type="ECO:0000256" key="7">
    <source>
        <dbReference type="ARBA" id="ARBA00022723"/>
    </source>
</evidence>
<comment type="subunit">
    <text evidence="3 14">Homodimer.</text>
</comment>
<dbReference type="NCBIfam" id="NF002602">
    <property type="entry name" value="PRK02260.1-2"/>
    <property type="match status" value="1"/>
</dbReference>
<dbReference type="EC" id="4.4.1.21" evidence="4 14"/>
<dbReference type="InterPro" id="IPR003815">
    <property type="entry name" value="S-ribosylhomocysteinase"/>
</dbReference>
<evidence type="ECO:0000256" key="5">
    <source>
        <dbReference type="ARBA" id="ARBA00015130"/>
    </source>
</evidence>
<protein>
    <recommendedName>
        <fullName evidence="5 14">S-ribosylhomocysteine lyase</fullName>
        <ecNumber evidence="4 14">4.4.1.21</ecNumber>
    </recommendedName>
    <alternativeName>
        <fullName evidence="12 14">AI-2 synthesis protein</fullName>
    </alternativeName>
    <alternativeName>
        <fullName evidence="13 14">Autoinducer-2 production protein LuxS</fullName>
    </alternativeName>
</protein>
<keyword evidence="10 14" id="KW-0456">Lyase</keyword>
<evidence type="ECO:0000256" key="1">
    <source>
        <dbReference type="ARBA" id="ARBA00000297"/>
    </source>
</evidence>
<sequence>MPLLDSFKVDHTKMKAPFVRVAKMMQTPKGDAITVYDLRFTAPNKIVLPEKGMHTVEHLFAGFLRTHLNGQDVEIIDISPMGCRTGFYMSVIGQPDESQVASSWLESMKDIMQVSSQDEIPELNEYQCGSYKMHSLGEAKLIATKIIESGIGVCLNCDIALTDQQIAEINNQK</sequence>
<dbReference type="RefSeq" id="WP_121144124.1">
    <property type="nucleotide sequence ID" value="NZ_RBWY01000001.1"/>
</dbReference>
<dbReference type="PIRSF" id="PIRSF006160">
    <property type="entry name" value="AI2"/>
    <property type="match status" value="1"/>
</dbReference>
<organism evidence="15 16">
    <name type="scientific">Orbus hercynius</name>
    <dbReference type="NCBI Taxonomy" id="593135"/>
    <lineage>
        <taxon>Bacteria</taxon>
        <taxon>Pseudomonadati</taxon>
        <taxon>Pseudomonadota</taxon>
        <taxon>Gammaproteobacteria</taxon>
        <taxon>Orbales</taxon>
        <taxon>Orbaceae</taxon>
        <taxon>Orbus</taxon>
    </lineage>
</organism>
<dbReference type="GO" id="GO:0009372">
    <property type="term" value="P:quorum sensing"/>
    <property type="evidence" value="ECO:0007669"/>
    <property type="project" value="UniProtKB-UniRule"/>
</dbReference>